<keyword evidence="5 6" id="KW-0472">Membrane</keyword>
<evidence type="ECO:0000256" key="6">
    <source>
        <dbReference type="SAM" id="Phobius"/>
    </source>
</evidence>
<feature type="transmembrane region" description="Helical" evidence="6">
    <location>
        <begin position="21"/>
        <end position="40"/>
    </location>
</feature>
<evidence type="ECO:0000259" key="7">
    <source>
        <dbReference type="Pfam" id="PF00892"/>
    </source>
</evidence>
<dbReference type="GO" id="GO:0005886">
    <property type="term" value="C:plasma membrane"/>
    <property type="evidence" value="ECO:0007669"/>
    <property type="project" value="UniProtKB-SubCell"/>
</dbReference>
<dbReference type="InterPro" id="IPR037185">
    <property type="entry name" value="EmrE-like"/>
</dbReference>
<keyword evidence="2" id="KW-1003">Cell membrane</keyword>
<feature type="transmembrane region" description="Helical" evidence="6">
    <location>
        <begin position="137"/>
        <end position="155"/>
    </location>
</feature>
<dbReference type="Pfam" id="PF00892">
    <property type="entry name" value="EamA"/>
    <property type="match status" value="2"/>
</dbReference>
<dbReference type="RefSeq" id="WP_153484459.1">
    <property type="nucleotide sequence ID" value="NZ_VWNA01000001.1"/>
</dbReference>
<dbReference type="PANTHER" id="PTHR42920:SF5">
    <property type="entry name" value="EAMA DOMAIN-CONTAINING PROTEIN"/>
    <property type="match status" value="1"/>
</dbReference>
<evidence type="ECO:0000256" key="1">
    <source>
        <dbReference type="ARBA" id="ARBA00004651"/>
    </source>
</evidence>
<comment type="subcellular location">
    <subcellularLocation>
        <location evidence="1">Cell membrane</location>
        <topology evidence="1">Multi-pass membrane protein</topology>
    </subcellularLocation>
</comment>
<organism evidence="8 9">
    <name type="scientific">Segnochrobactrum spirostomi</name>
    <dbReference type="NCBI Taxonomy" id="2608987"/>
    <lineage>
        <taxon>Bacteria</taxon>
        <taxon>Pseudomonadati</taxon>
        <taxon>Pseudomonadota</taxon>
        <taxon>Alphaproteobacteria</taxon>
        <taxon>Hyphomicrobiales</taxon>
        <taxon>Segnochrobactraceae</taxon>
        <taxon>Segnochrobactrum</taxon>
    </lineage>
</organism>
<protein>
    <submittedName>
        <fullName evidence="8">DMT family transporter</fullName>
    </submittedName>
</protein>
<name>A0A6A7Y4V2_9HYPH</name>
<sequence>MTVPRDDALTDPLPRPLGAGRAMLCLIGAAAAWGLSIPITKGLLDTLPPLTLLALQLFGSIAALWTATLVARRRLPPRRAGWRAAATGLLEPGLAYAVAVPGLALTSATHAAIISAVEPAMIVVIVWAAFGERASRTVLLATALAIGGVILVTGGDGGDGVASFVGDGLLALGTLLAAVYVTASSRIVAAIDPLPLAALQQSVGLALIVVLLPLAVVSGLETLPSSVPPLVVAAAVASGLAQYSLPFWLYLTGLRSVPANVASLPLALTPVFGVTGALVLLGERMAPVQWLGCAVVIGAVVAIARRRG</sequence>
<feature type="domain" description="EamA" evidence="7">
    <location>
        <begin position="166"/>
        <end position="303"/>
    </location>
</feature>
<feature type="transmembrane region" description="Helical" evidence="6">
    <location>
        <begin position="230"/>
        <end position="251"/>
    </location>
</feature>
<feature type="transmembrane region" description="Helical" evidence="6">
    <location>
        <begin position="52"/>
        <end position="72"/>
    </location>
</feature>
<dbReference type="PANTHER" id="PTHR42920">
    <property type="entry name" value="OS03G0707200 PROTEIN-RELATED"/>
    <property type="match status" value="1"/>
</dbReference>
<evidence type="ECO:0000256" key="2">
    <source>
        <dbReference type="ARBA" id="ARBA00022475"/>
    </source>
</evidence>
<feature type="domain" description="EamA" evidence="7">
    <location>
        <begin position="22"/>
        <end position="153"/>
    </location>
</feature>
<proteinExistence type="predicted"/>
<feature type="transmembrane region" description="Helical" evidence="6">
    <location>
        <begin position="161"/>
        <end position="182"/>
    </location>
</feature>
<reference evidence="8 9" key="1">
    <citation type="submission" date="2019-09" db="EMBL/GenBank/DDBJ databases">
        <title>Segnochrobactrum spirostomi gen. nov., sp. nov., isolated from the ciliate Spirostomum cf. yagiui and description of a novel family, Segnochrobactraceae fam. nov. within the order Rhizobiales of the class Alphaproteobacteria.</title>
        <authorList>
            <person name="Akter S."/>
            <person name="Shazib S.U.A."/>
            <person name="Shin M.K."/>
        </authorList>
    </citation>
    <scope>NUCLEOTIDE SEQUENCE [LARGE SCALE GENOMIC DNA]</scope>
    <source>
        <strain evidence="8 9">Sp-1</strain>
    </source>
</reference>
<evidence type="ECO:0000313" key="8">
    <source>
        <dbReference type="EMBL" id="MQT14194.1"/>
    </source>
</evidence>
<feature type="transmembrane region" description="Helical" evidence="6">
    <location>
        <begin position="84"/>
        <end position="105"/>
    </location>
</feature>
<dbReference type="SUPFAM" id="SSF103481">
    <property type="entry name" value="Multidrug resistance efflux transporter EmrE"/>
    <property type="match status" value="2"/>
</dbReference>
<comment type="caution">
    <text evidence="8">The sequence shown here is derived from an EMBL/GenBank/DDBJ whole genome shotgun (WGS) entry which is preliminary data.</text>
</comment>
<keyword evidence="9" id="KW-1185">Reference proteome</keyword>
<dbReference type="Gene3D" id="1.10.3730.20">
    <property type="match status" value="1"/>
</dbReference>
<feature type="transmembrane region" description="Helical" evidence="6">
    <location>
        <begin position="111"/>
        <end position="130"/>
    </location>
</feature>
<evidence type="ECO:0000256" key="4">
    <source>
        <dbReference type="ARBA" id="ARBA00022989"/>
    </source>
</evidence>
<dbReference type="InterPro" id="IPR051258">
    <property type="entry name" value="Diverse_Substrate_Transporter"/>
</dbReference>
<gene>
    <name evidence="8" type="ORF">F0357_16390</name>
</gene>
<feature type="transmembrane region" description="Helical" evidence="6">
    <location>
        <begin position="287"/>
        <end position="304"/>
    </location>
</feature>
<keyword evidence="3 6" id="KW-0812">Transmembrane</keyword>
<keyword evidence="4 6" id="KW-1133">Transmembrane helix</keyword>
<evidence type="ECO:0000256" key="5">
    <source>
        <dbReference type="ARBA" id="ARBA00023136"/>
    </source>
</evidence>
<dbReference type="Proteomes" id="UP000332515">
    <property type="component" value="Unassembled WGS sequence"/>
</dbReference>
<dbReference type="InterPro" id="IPR000620">
    <property type="entry name" value="EamA_dom"/>
</dbReference>
<dbReference type="EMBL" id="VWNA01000001">
    <property type="protein sequence ID" value="MQT14194.1"/>
    <property type="molecule type" value="Genomic_DNA"/>
</dbReference>
<accession>A0A6A7Y4V2</accession>
<feature type="transmembrane region" description="Helical" evidence="6">
    <location>
        <begin position="194"/>
        <end position="218"/>
    </location>
</feature>
<dbReference type="AlphaFoldDB" id="A0A6A7Y4V2"/>
<evidence type="ECO:0000256" key="3">
    <source>
        <dbReference type="ARBA" id="ARBA00022692"/>
    </source>
</evidence>
<feature type="transmembrane region" description="Helical" evidence="6">
    <location>
        <begin position="263"/>
        <end position="281"/>
    </location>
</feature>
<evidence type="ECO:0000313" key="9">
    <source>
        <dbReference type="Proteomes" id="UP000332515"/>
    </source>
</evidence>